<evidence type="ECO:0000313" key="2">
    <source>
        <dbReference type="EMBL" id="OGZ71361.1"/>
    </source>
</evidence>
<proteinExistence type="predicted"/>
<feature type="compositionally biased region" description="Basic and acidic residues" evidence="1">
    <location>
        <begin position="56"/>
        <end position="69"/>
    </location>
</feature>
<evidence type="ECO:0000256" key="1">
    <source>
        <dbReference type="SAM" id="MobiDB-lite"/>
    </source>
</evidence>
<dbReference type="Proteomes" id="UP000176308">
    <property type="component" value="Unassembled WGS sequence"/>
</dbReference>
<reference evidence="2 3" key="1">
    <citation type="journal article" date="2016" name="Nat. Commun.">
        <title>Thousands of microbial genomes shed light on interconnected biogeochemical processes in an aquifer system.</title>
        <authorList>
            <person name="Anantharaman K."/>
            <person name="Brown C.T."/>
            <person name="Hug L.A."/>
            <person name="Sharon I."/>
            <person name="Castelle C.J."/>
            <person name="Probst A.J."/>
            <person name="Thomas B.C."/>
            <person name="Singh A."/>
            <person name="Wilkins M.J."/>
            <person name="Karaoz U."/>
            <person name="Brodie E.L."/>
            <person name="Williams K.H."/>
            <person name="Hubbard S.S."/>
            <person name="Banfield J.F."/>
        </authorList>
    </citation>
    <scope>NUCLEOTIDE SEQUENCE [LARGE SCALE GENOMIC DNA]</scope>
</reference>
<sequence>MVLEVKRKERESSQSLVHRFTKVVRQSGVLLEVRGKQFRKRAKSALAKKRSALRRVELRAEKKRQDKLGKPKVGRTNSWR</sequence>
<feature type="region of interest" description="Disordered" evidence="1">
    <location>
        <begin position="56"/>
        <end position="80"/>
    </location>
</feature>
<protein>
    <recommendedName>
        <fullName evidence="4">30S ribosomal protein S21</fullName>
    </recommendedName>
</protein>
<name>A0A1G2I9X4_9BACT</name>
<dbReference type="EMBL" id="MHOX01000006">
    <property type="protein sequence ID" value="OGZ71361.1"/>
    <property type="molecule type" value="Genomic_DNA"/>
</dbReference>
<gene>
    <name evidence="2" type="ORF">A2904_00965</name>
</gene>
<evidence type="ECO:0000313" key="3">
    <source>
        <dbReference type="Proteomes" id="UP000176308"/>
    </source>
</evidence>
<organism evidence="2 3">
    <name type="scientific">Candidatus Staskawiczbacteria bacterium RIFCSPLOWO2_01_FULL_33_9</name>
    <dbReference type="NCBI Taxonomy" id="1802211"/>
    <lineage>
        <taxon>Bacteria</taxon>
        <taxon>Candidatus Staskawicziibacteriota</taxon>
    </lineage>
</organism>
<dbReference type="AlphaFoldDB" id="A0A1G2I9X4"/>
<accession>A0A1G2I9X4</accession>
<comment type="caution">
    <text evidence="2">The sequence shown here is derived from an EMBL/GenBank/DDBJ whole genome shotgun (WGS) entry which is preliminary data.</text>
</comment>
<evidence type="ECO:0008006" key="4">
    <source>
        <dbReference type="Google" id="ProtNLM"/>
    </source>
</evidence>